<dbReference type="EMBL" id="SBLB01000003">
    <property type="protein sequence ID" value="RYC69678.1"/>
    <property type="molecule type" value="Genomic_DNA"/>
</dbReference>
<dbReference type="AlphaFoldDB" id="A0A4V1RWB4"/>
<name>A0A4V1RWB4_9BACT</name>
<gene>
    <name evidence="1" type="ORF">EQG79_13840</name>
</gene>
<protein>
    <submittedName>
        <fullName evidence="1">Uncharacterized protein</fullName>
    </submittedName>
</protein>
<comment type="caution">
    <text evidence="1">The sequence shown here is derived from an EMBL/GenBank/DDBJ whole genome shotgun (WGS) entry which is preliminary data.</text>
</comment>
<evidence type="ECO:0000313" key="2">
    <source>
        <dbReference type="Proteomes" id="UP000290407"/>
    </source>
</evidence>
<proteinExistence type="predicted"/>
<accession>A0A4V1RWB4</accession>
<dbReference type="RefSeq" id="WP_129601948.1">
    <property type="nucleotide sequence ID" value="NZ_SBLB01000003.1"/>
</dbReference>
<dbReference type="Proteomes" id="UP000290407">
    <property type="component" value="Unassembled WGS sequence"/>
</dbReference>
<keyword evidence="2" id="KW-1185">Reference proteome</keyword>
<reference evidence="1 2" key="1">
    <citation type="submission" date="2019-01" db="EMBL/GenBank/DDBJ databases">
        <title>Spirosoma flava sp. nov., a propanil-degrading bacterium isolated from herbicide-contaminated soil.</title>
        <authorList>
            <person name="Zhang L."/>
            <person name="Jiang J.-D."/>
        </authorList>
    </citation>
    <scope>NUCLEOTIDE SEQUENCE [LARGE SCALE GENOMIC DNA]</scope>
    <source>
        <strain evidence="1 2">TY50</strain>
    </source>
</reference>
<organism evidence="1 2">
    <name type="scientific">Spirosoma sordidisoli</name>
    <dbReference type="NCBI Taxonomy" id="2502893"/>
    <lineage>
        <taxon>Bacteria</taxon>
        <taxon>Pseudomonadati</taxon>
        <taxon>Bacteroidota</taxon>
        <taxon>Cytophagia</taxon>
        <taxon>Cytophagales</taxon>
        <taxon>Cytophagaceae</taxon>
        <taxon>Spirosoma</taxon>
    </lineage>
</organism>
<evidence type="ECO:0000313" key="1">
    <source>
        <dbReference type="EMBL" id="RYC69678.1"/>
    </source>
</evidence>
<sequence length="96" mass="10544">MNATNPFPSINLSLSIVRGPATSSQTELVLLALQAYQRELLCTAEKNLHDPAYHAELLREMDHVADLISQVHIEIFAVIGQLAASQGILPVCHEQQ</sequence>